<accession>A0ABD6VWN6</accession>
<organism evidence="1 2">
    <name type="scientific">Lacticaseibacillus paracasei</name>
    <name type="common">Lactobacillus paracasei</name>
    <dbReference type="NCBI Taxonomy" id="1597"/>
    <lineage>
        <taxon>Bacteria</taxon>
        <taxon>Bacillati</taxon>
        <taxon>Bacillota</taxon>
        <taxon>Bacilli</taxon>
        <taxon>Lactobacillales</taxon>
        <taxon>Lactobacillaceae</taxon>
        <taxon>Lacticaseibacillus</taxon>
    </lineage>
</organism>
<dbReference type="EMBL" id="LGIY01000045">
    <property type="protein sequence ID" value="POE38774.1"/>
    <property type="molecule type" value="Genomic_DNA"/>
</dbReference>
<comment type="caution">
    <text evidence="1">The sequence shown here is derived from an EMBL/GenBank/DDBJ whole genome shotgun (WGS) entry which is preliminary data.</text>
</comment>
<dbReference type="AlphaFoldDB" id="A0ABD6VWN6"/>
<evidence type="ECO:0000313" key="2">
    <source>
        <dbReference type="Proteomes" id="UP000237433"/>
    </source>
</evidence>
<protein>
    <submittedName>
        <fullName evidence="1">Uncharacterized protein</fullName>
    </submittedName>
</protein>
<name>A0ABD6VWN6_LACPA</name>
<sequence>EAPSLKILVIKFSKRGLSDQSTLSEFAKTNEVATFYYGFKEPKGNPRLLLQYHYKVIEAYMDPVGYHVRL</sequence>
<reference evidence="1 2" key="1">
    <citation type="journal article" date="2015" name="J. Am. Soc. Brew. Chem.">
        <title>Dissolved carbon dioxide selects for lactic acid bacteria able to grow in and spoil packaged beer.</title>
        <authorList>
            <person name="Bergsveinson J."/>
            <person name="Redekop A."/>
            <person name="Zoerb S."/>
            <person name="Ziola B."/>
        </authorList>
    </citation>
    <scope>NUCLEOTIDE SEQUENCE [LARGE SCALE GENOMIC DNA]</scope>
    <source>
        <strain evidence="1 2">CCC B1205</strain>
    </source>
</reference>
<gene>
    <name evidence="1" type="ORF">ACX51_15180</name>
</gene>
<feature type="non-terminal residue" evidence="1">
    <location>
        <position position="1"/>
    </location>
</feature>
<dbReference type="RefSeq" id="WP_225366691.1">
    <property type="nucleotide sequence ID" value="NZ_LGIY01000045.1"/>
</dbReference>
<proteinExistence type="predicted"/>
<evidence type="ECO:0000313" key="1">
    <source>
        <dbReference type="EMBL" id="POE38774.1"/>
    </source>
</evidence>
<dbReference type="Proteomes" id="UP000237433">
    <property type="component" value="Unassembled WGS sequence"/>
</dbReference>